<dbReference type="InterPro" id="IPR000897">
    <property type="entry name" value="SRP54_GTPase_dom"/>
</dbReference>
<comment type="caution">
    <text evidence="15">The sequence shown here is derived from an EMBL/GenBank/DDBJ whole genome shotgun (WGS) entry which is preliminary data.</text>
</comment>
<evidence type="ECO:0000256" key="11">
    <source>
        <dbReference type="SAM" id="MobiDB-lite"/>
    </source>
</evidence>
<keyword evidence="2 10" id="KW-1003">Cell membrane</keyword>
<evidence type="ECO:0000256" key="1">
    <source>
        <dbReference type="ARBA" id="ARBA00004515"/>
    </source>
</evidence>
<comment type="subcellular location">
    <subcellularLocation>
        <location evidence="1">Cell inner membrane</location>
        <topology evidence="1">Peripheral membrane protein</topology>
        <orientation evidence="1">Cytoplasmic side</orientation>
    </subcellularLocation>
    <subcellularLocation>
        <location evidence="10">Cell membrane</location>
        <topology evidence="10">Peripheral membrane protein</topology>
        <orientation evidence="10">Cytoplasmic side</orientation>
    </subcellularLocation>
    <subcellularLocation>
        <location evidence="10">Cytoplasm</location>
    </subcellularLocation>
</comment>
<proteinExistence type="inferred from homology"/>
<evidence type="ECO:0000313" key="16">
    <source>
        <dbReference type="Proteomes" id="UP001296873"/>
    </source>
</evidence>
<feature type="domain" description="Signal recognition particle SRP54 helical bundle" evidence="14">
    <location>
        <begin position="147"/>
        <end position="226"/>
    </location>
</feature>
<evidence type="ECO:0000256" key="7">
    <source>
        <dbReference type="ARBA" id="ARBA00023136"/>
    </source>
</evidence>
<keyword evidence="7 10" id="KW-0472">Membrane</keyword>
<evidence type="ECO:0000256" key="4">
    <source>
        <dbReference type="ARBA" id="ARBA00022741"/>
    </source>
</evidence>
<comment type="function">
    <text evidence="10">Involved in targeting and insertion of nascent membrane proteins into the cytoplasmic membrane. Acts as a receptor for the complex formed by the signal recognition particle (SRP) and the ribosome-nascent chain (RNC). Interaction with SRP-RNC leads to the transfer of the RNC complex to the Sec translocase for insertion into the membrane, the hydrolysis of GTP by both Ffh and FtsY, and the dissociation of the SRP-FtsY complex into the individual components.</text>
</comment>
<dbReference type="SUPFAM" id="SSF47364">
    <property type="entry name" value="Domain of the SRP/SRP receptor G-proteins"/>
    <property type="match status" value="1"/>
</dbReference>
<dbReference type="SMART" id="SM00962">
    <property type="entry name" value="SRP54"/>
    <property type="match status" value="1"/>
</dbReference>
<evidence type="ECO:0000256" key="10">
    <source>
        <dbReference type="HAMAP-Rule" id="MF_00920"/>
    </source>
</evidence>
<keyword evidence="4 10" id="KW-0547">Nucleotide-binding</keyword>
<dbReference type="CDD" id="cd17874">
    <property type="entry name" value="FtsY"/>
    <property type="match status" value="1"/>
</dbReference>
<keyword evidence="6 10" id="KW-0342">GTP-binding</keyword>
<dbReference type="InterPro" id="IPR004390">
    <property type="entry name" value="SR_rcpt_FtsY"/>
</dbReference>
<evidence type="ECO:0000256" key="3">
    <source>
        <dbReference type="ARBA" id="ARBA00022490"/>
    </source>
</evidence>
<reference evidence="15 16" key="1">
    <citation type="journal article" date="2020" name="Microorganisms">
        <title>Osmotic Adaptation and Compatible Solute Biosynthesis of Phototrophic Bacteria as Revealed from Genome Analyses.</title>
        <authorList>
            <person name="Imhoff J.F."/>
            <person name="Rahn T."/>
            <person name="Kunzel S."/>
            <person name="Keller A."/>
            <person name="Neulinger S.C."/>
        </authorList>
    </citation>
    <scope>NUCLEOTIDE SEQUENCE [LARGE SCALE GENOMIC DNA]</scope>
    <source>
        <strain evidence="15 16">DSM 9895</strain>
    </source>
</reference>
<feature type="compositionally biased region" description="Basic and acidic residues" evidence="11">
    <location>
        <begin position="75"/>
        <end position="88"/>
    </location>
</feature>
<keyword evidence="5 10" id="KW-0378">Hydrolase</keyword>
<keyword evidence="3 10" id="KW-0963">Cytoplasm</keyword>
<evidence type="ECO:0000259" key="12">
    <source>
        <dbReference type="SMART" id="SM00382"/>
    </source>
</evidence>
<feature type="domain" description="AAA+ ATPase" evidence="12">
    <location>
        <begin position="240"/>
        <end position="447"/>
    </location>
</feature>
<evidence type="ECO:0000256" key="6">
    <source>
        <dbReference type="ARBA" id="ARBA00023134"/>
    </source>
</evidence>
<feature type="domain" description="SRP54-type proteins GTP-binding" evidence="13">
    <location>
        <begin position="241"/>
        <end position="442"/>
    </location>
</feature>
<dbReference type="SUPFAM" id="SSF52540">
    <property type="entry name" value="P-loop containing nucleoside triphosphate hydrolases"/>
    <property type="match status" value="1"/>
</dbReference>
<dbReference type="EMBL" id="NRRL01000106">
    <property type="protein sequence ID" value="MBK1670646.1"/>
    <property type="molecule type" value="Genomic_DNA"/>
</dbReference>
<dbReference type="EC" id="3.6.5.4" evidence="10"/>
<organism evidence="15 16">
    <name type="scientific">Rhodovibrio sodomensis</name>
    <dbReference type="NCBI Taxonomy" id="1088"/>
    <lineage>
        <taxon>Bacteria</taxon>
        <taxon>Pseudomonadati</taxon>
        <taxon>Pseudomonadota</taxon>
        <taxon>Alphaproteobacteria</taxon>
        <taxon>Rhodospirillales</taxon>
        <taxon>Rhodovibrionaceae</taxon>
        <taxon>Rhodovibrio</taxon>
    </lineage>
</organism>
<dbReference type="Gene3D" id="3.40.50.300">
    <property type="entry name" value="P-loop containing nucleotide triphosphate hydrolases"/>
    <property type="match status" value="1"/>
</dbReference>
<name>A0ABS1DKW0_9PROT</name>
<feature type="region of interest" description="Disordered" evidence="11">
    <location>
        <begin position="1"/>
        <end position="140"/>
    </location>
</feature>
<feature type="binding site" evidence="10">
    <location>
        <begin position="248"/>
        <end position="255"/>
    </location>
    <ligand>
        <name>GTP</name>
        <dbReference type="ChEBI" id="CHEBI:37565"/>
    </ligand>
</feature>
<dbReference type="InterPro" id="IPR013822">
    <property type="entry name" value="Signal_recog_particl_SRP54_hlx"/>
</dbReference>
<evidence type="ECO:0000259" key="14">
    <source>
        <dbReference type="SMART" id="SM00963"/>
    </source>
</evidence>
<comment type="subunit">
    <text evidence="10">Part of the signal recognition particle protein translocation system, which is composed of SRP and FtsY. SRP is a ribonucleoprotein composed of Ffh and a 4.5S RNA molecule.</text>
</comment>
<accession>A0ABS1DKW0</accession>
<keyword evidence="8 10" id="KW-0675">Receptor</keyword>
<feature type="compositionally biased region" description="Low complexity" evidence="11">
    <location>
        <begin position="27"/>
        <end position="53"/>
    </location>
</feature>
<dbReference type="Pfam" id="PF02881">
    <property type="entry name" value="SRP54_N"/>
    <property type="match status" value="1"/>
</dbReference>
<dbReference type="Gene3D" id="1.20.120.140">
    <property type="entry name" value="Signal recognition particle SRP54, nucleotide-binding domain"/>
    <property type="match status" value="1"/>
</dbReference>
<evidence type="ECO:0000256" key="5">
    <source>
        <dbReference type="ARBA" id="ARBA00022801"/>
    </source>
</evidence>
<protein>
    <recommendedName>
        <fullName evidence="10">Signal recognition particle receptor FtsY</fullName>
        <shortName evidence="10">SRP receptor</shortName>
        <ecNumber evidence="10">3.6.5.4</ecNumber>
    </recommendedName>
</protein>
<evidence type="ECO:0000256" key="2">
    <source>
        <dbReference type="ARBA" id="ARBA00022475"/>
    </source>
</evidence>
<feature type="binding site" evidence="10">
    <location>
        <begin position="394"/>
        <end position="397"/>
    </location>
    <ligand>
        <name>GTP</name>
        <dbReference type="ChEBI" id="CHEBI:37565"/>
    </ligand>
</feature>
<dbReference type="InterPro" id="IPR036225">
    <property type="entry name" value="SRP/SRP_N"/>
</dbReference>
<gene>
    <name evidence="10" type="primary">ftsY</name>
    <name evidence="15" type="ORF">CKO28_21735</name>
</gene>
<dbReference type="Pfam" id="PF00448">
    <property type="entry name" value="SRP54"/>
    <property type="match status" value="1"/>
</dbReference>
<evidence type="ECO:0000259" key="13">
    <source>
        <dbReference type="SMART" id="SM00962"/>
    </source>
</evidence>
<keyword evidence="16" id="KW-1185">Reference proteome</keyword>
<dbReference type="SMART" id="SM00382">
    <property type="entry name" value="AAA"/>
    <property type="match status" value="1"/>
</dbReference>
<feature type="compositionally biased region" description="Low complexity" evidence="11">
    <location>
        <begin position="92"/>
        <end position="126"/>
    </location>
</feature>
<dbReference type="PANTHER" id="PTHR43134">
    <property type="entry name" value="SIGNAL RECOGNITION PARTICLE RECEPTOR SUBUNIT ALPHA"/>
    <property type="match status" value="1"/>
</dbReference>
<evidence type="ECO:0000256" key="9">
    <source>
        <dbReference type="ARBA" id="ARBA00048027"/>
    </source>
</evidence>
<sequence length="447" mass="47155">MSKGAALWPRRKRKKQNGQAEGPPNKTGTAQTETANTETAETGTAGAQAAEGPAKQEKPAKRRYGWVPSPAKPASETDAKQTAREAEPASKPPAAERAPDQPAARQPEPEAEAASEPQPAAVPEQPAKSRQAGDTGGQTRKSWVARLRDGLWRSSSKLGDGIGSIFTKRKLDAEALEELEDLLIASDLGVSTSAKLAGGLRKERFPKEAGPEEVRAALAEDIEEILKPVAQPLEIQPAAKPHIVLVVGVNGSGKTTTIGKLGKQYVDQGYKVQFAAGDTFRAAAVEQLQVWGERTGCPVTAKETGADAAGLAYDAVAKAQKDGANLLLIDTAGRLHNKSNLMAELQKVVRVIQKLAPDAPHDVLLVLDATTGQNALSQVETFKQLINVTGLTVTKLDGSARGGVLVPLADKYGLPVHAVGVGETADDLRPFSARAFARSLMGLDPER</sequence>
<comment type="catalytic activity">
    <reaction evidence="9 10">
        <text>GTP + H2O = GDP + phosphate + H(+)</text>
        <dbReference type="Rhea" id="RHEA:19669"/>
        <dbReference type="ChEBI" id="CHEBI:15377"/>
        <dbReference type="ChEBI" id="CHEBI:15378"/>
        <dbReference type="ChEBI" id="CHEBI:37565"/>
        <dbReference type="ChEBI" id="CHEBI:43474"/>
        <dbReference type="ChEBI" id="CHEBI:58189"/>
        <dbReference type="EC" id="3.6.5.4"/>
    </reaction>
</comment>
<evidence type="ECO:0000256" key="8">
    <source>
        <dbReference type="ARBA" id="ARBA00023170"/>
    </source>
</evidence>
<dbReference type="InterPro" id="IPR042101">
    <property type="entry name" value="SRP54_N_sf"/>
</dbReference>
<comment type="similarity">
    <text evidence="10">Belongs to the GTP-binding SRP family. FtsY subfamily.</text>
</comment>
<dbReference type="Proteomes" id="UP001296873">
    <property type="component" value="Unassembled WGS sequence"/>
</dbReference>
<dbReference type="NCBIfam" id="TIGR00064">
    <property type="entry name" value="ftsY"/>
    <property type="match status" value="1"/>
</dbReference>
<dbReference type="InterPro" id="IPR027417">
    <property type="entry name" value="P-loop_NTPase"/>
</dbReference>
<evidence type="ECO:0000313" key="15">
    <source>
        <dbReference type="EMBL" id="MBK1670646.1"/>
    </source>
</evidence>
<dbReference type="SMART" id="SM00963">
    <property type="entry name" value="SRP54_N"/>
    <property type="match status" value="1"/>
</dbReference>
<dbReference type="PANTHER" id="PTHR43134:SF1">
    <property type="entry name" value="SIGNAL RECOGNITION PARTICLE RECEPTOR SUBUNIT ALPHA"/>
    <property type="match status" value="1"/>
</dbReference>
<dbReference type="InterPro" id="IPR003593">
    <property type="entry name" value="AAA+_ATPase"/>
</dbReference>
<dbReference type="HAMAP" id="MF_00920">
    <property type="entry name" value="FtsY"/>
    <property type="match status" value="1"/>
</dbReference>
<feature type="binding site" evidence="10">
    <location>
        <begin position="330"/>
        <end position="334"/>
    </location>
    <ligand>
        <name>GTP</name>
        <dbReference type="ChEBI" id="CHEBI:37565"/>
    </ligand>
</feature>